<reference evidence="2" key="1">
    <citation type="submission" date="2021-07" db="EMBL/GenBank/DDBJ databases">
        <title>Complete genome sequence of Crassaminicella sp. 143-21, isolated from a deep-sea hydrothermal vent.</title>
        <authorList>
            <person name="Li X."/>
        </authorList>
    </citation>
    <scope>NUCLEOTIDE SEQUENCE</scope>
    <source>
        <strain evidence="2">143-21</strain>
    </source>
</reference>
<dbReference type="CDD" id="cd01012">
    <property type="entry name" value="YcaC_related"/>
    <property type="match status" value="1"/>
</dbReference>
<accession>A0ABX8RI24</accession>
<evidence type="ECO:0000259" key="1">
    <source>
        <dbReference type="Pfam" id="PF00857"/>
    </source>
</evidence>
<dbReference type="PANTHER" id="PTHR14119">
    <property type="entry name" value="HYDROLASE"/>
    <property type="match status" value="1"/>
</dbReference>
<proteinExistence type="predicted"/>
<evidence type="ECO:0000313" key="3">
    <source>
        <dbReference type="Proteomes" id="UP000886818"/>
    </source>
</evidence>
<feature type="domain" description="Isochorismatase-like" evidence="1">
    <location>
        <begin position="10"/>
        <end position="156"/>
    </location>
</feature>
<dbReference type="EMBL" id="CP078093">
    <property type="protein sequence ID" value="QXM06591.1"/>
    <property type="molecule type" value="Genomic_DNA"/>
</dbReference>
<sequence>MRILKENTTAVIIDIQERLLPHMNSKELLKNLTILIEGLKALDIPIIVSEQYTKGLGPTVSKIKGMLEDSENIEKISFSCCDEPKLQEKIDNLNKEWIIIAGIESHICVLQTVIDLIDNGYTPVVIEDCISSRKENDKKIAIERMKKEGAIISTYESILFELCRYAGNDTFKTISKLVK</sequence>
<dbReference type="GO" id="GO:0016787">
    <property type="term" value="F:hydrolase activity"/>
    <property type="evidence" value="ECO:0007669"/>
    <property type="project" value="UniProtKB-KW"/>
</dbReference>
<keyword evidence="3" id="KW-1185">Reference proteome</keyword>
<dbReference type="Pfam" id="PF00857">
    <property type="entry name" value="Isochorismatase"/>
    <property type="match status" value="1"/>
</dbReference>
<dbReference type="PANTHER" id="PTHR14119:SF3">
    <property type="entry name" value="ISOCHORISMATASE DOMAIN-CONTAINING PROTEIN 2"/>
    <property type="match status" value="1"/>
</dbReference>
<organism evidence="2 3">
    <name type="scientific">Crassaminicella indica</name>
    <dbReference type="NCBI Taxonomy" id="2855394"/>
    <lineage>
        <taxon>Bacteria</taxon>
        <taxon>Bacillati</taxon>
        <taxon>Bacillota</taxon>
        <taxon>Clostridia</taxon>
        <taxon>Eubacteriales</taxon>
        <taxon>Clostridiaceae</taxon>
        <taxon>Crassaminicella</taxon>
    </lineage>
</organism>
<keyword evidence="2" id="KW-0378">Hydrolase</keyword>
<dbReference type="InterPro" id="IPR050993">
    <property type="entry name" value="Isochorismatase_domain"/>
</dbReference>
<dbReference type="RefSeq" id="WP_218283287.1">
    <property type="nucleotide sequence ID" value="NZ_CP078093.1"/>
</dbReference>
<dbReference type="Proteomes" id="UP000886818">
    <property type="component" value="Chromosome"/>
</dbReference>
<gene>
    <name evidence="2" type="ORF">KVH43_02245</name>
</gene>
<name>A0ABX8RI24_9CLOT</name>
<protein>
    <submittedName>
        <fullName evidence="2">Hydrolase</fullName>
    </submittedName>
</protein>
<dbReference type="InterPro" id="IPR000868">
    <property type="entry name" value="Isochorismatase-like_dom"/>
</dbReference>
<evidence type="ECO:0000313" key="2">
    <source>
        <dbReference type="EMBL" id="QXM06591.1"/>
    </source>
</evidence>